<dbReference type="OrthoDB" id="191139at2759"/>
<keyword evidence="2" id="KW-0560">Oxidoreductase</keyword>
<dbReference type="PANTHER" id="PTHR24320">
    <property type="entry name" value="RETINOL DEHYDROGENASE"/>
    <property type="match status" value="1"/>
</dbReference>
<comment type="similarity">
    <text evidence="1">Belongs to the short-chain dehydrogenases/reductases (SDR) family.</text>
</comment>
<evidence type="ECO:0000313" key="4">
    <source>
        <dbReference type="EMBL" id="ATY64763.1"/>
    </source>
</evidence>
<evidence type="ECO:0000256" key="2">
    <source>
        <dbReference type="ARBA" id="ARBA00023002"/>
    </source>
</evidence>
<protein>
    <submittedName>
        <fullName evidence="4">Short-chain dehydrogenase reductase family</fullName>
    </submittedName>
</protein>
<dbReference type="VEuPathDB" id="FungiDB:CCM_06409"/>
<name>A0A2H4SNV0_CORMI</name>
<dbReference type="VEuPathDB" id="FungiDB:A9K55_005167"/>
<dbReference type="InterPro" id="IPR036291">
    <property type="entry name" value="NAD(P)-bd_dom_sf"/>
</dbReference>
<sequence length="302" mass="31600">MCSVNGYNPDTDVPDLAGKVFLITGGTNGIGKSTVQELAKHNPGHIYFTGRSQSAADALLASLPAGVRATFIPCDLGSLASVRQAAAAFGSGRLDVLVANAGVMATGPGLTADGYEHQFGVNHVGNTALLLRLLPSLRATRGARFVAVTSLAYAAHPPAGVDLATVRTTQAGRFAAGTWARYGQSKLAGILTARELARRCPAVTSVCVHPGVVKTGLVTGLGFWERMLVYVTNPGGLMTARQGCYNTVWAATGTDVAEAAAMDGVAFFEPVRVPNAGNARCWDDELARELWEWTEREVGVKA</sequence>
<evidence type="ECO:0000256" key="1">
    <source>
        <dbReference type="ARBA" id="ARBA00006484"/>
    </source>
</evidence>
<reference evidence="4 5" key="1">
    <citation type="journal article" date="2017" name="BMC Genomics">
        <title>Chromosome level assembly and secondary metabolite potential of the parasitic fungus Cordyceps militaris.</title>
        <authorList>
            <person name="Kramer G.J."/>
            <person name="Nodwell J.R."/>
        </authorList>
    </citation>
    <scope>NUCLEOTIDE SEQUENCE [LARGE SCALE GENOMIC DNA]</scope>
    <source>
        <strain evidence="4 5">ATCC 34164</strain>
    </source>
</reference>
<dbReference type="PANTHER" id="PTHR24320:SF154">
    <property type="entry name" value="OXIDOREDUCTASE, SHORT-CHAIN DEHYDROGENASE_REDUCTASE FAMILY (AFU_ORTHOLOGUE AFUA_2G04560)"/>
    <property type="match status" value="1"/>
</dbReference>
<organism evidence="4 5">
    <name type="scientific">Cordyceps militaris</name>
    <name type="common">Caterpillar fungus</name>
    <name type="synonym">Clavaria militaris</name>
    <dbReference type="NCBI Taxonomy" id="73501"/>
    <lineage>
        <taxon>Eukaryota</taxon>
        <taxon>Fungi</taxon>
        <taxon>Dikarya</taxon>
        <taxon>Ascomycota</taxon>
        <taxon>Pezizomycotina</taxon>
        <taxon>Sordariomycetes</taxon>
        <taxon>Hypocreomycetidae</taxon>
        <taxon>Hypocreales</taxon>
        <taxon>Cordycipitaceae</taxon>
        <taxon>Cordyceps</taxon>
    </lineage>
</organism>
<dbReference type="InterPro" id="IPR057326">
    <property type="entry name" value="KR_dom"/>
</dbReference>
<feature type="domain" description="Ketoreductase" evidence="3">
    <location>
        <begin position="19"/>
        <end position="182"/>
    </location>
</feature>
<accession>A0A2H4SNV0</accession>
<dbReference type="AlphaFoldDB" id="A0A2H4SNV0"/>
<dbReference type="Gene3D" id="3.40.50.720">
    <property type="entry name" value="NAD(P)-binding Rossmann-like Domain"/>
    <property type="match status" value="1"/>
</dbReference>
<dbReference type="Pfam" id="PF00106">
    <property type="entry name" value="adh_short"/>
    <property type="match status" value="1"/>
</dbReference>
<proteinExistence type="inferred from homology"/>
<dbReference type="Proteomes" id="UP000323067">
    <property type="component" value="Chromosome v"/>
</dbReference>
<dbReference type="PRINTS" id="PR00081">
    <property type="entry name" value="GDHRDH"/>
</dbReference>
<dbReference type="InterPro" id="IPR002347">
    <property type="entry name" value="SDR_fam"/>
</dbReference>
<evidence type="ECO:0000259" key="3">
    <source>
        <dbReference type="SMART" id="SM00822"/>
    </source>
</evidence>
<dbReference type="GO" id="GO:0016491">
    <property type="term" value="F:oxidoreductase activity"/>
    <property type="evidence" value="ECO:0007669"/>
    <property type="project" value="UniProtKB-KW"/>
</dbReference>
<evidence type="ECO:0000313" key="5">
    <source>
        <dbReference type="Proteomes" id="UP000323067"/>
    </source>
</evidence>
<dbReference type="EMBL" id="CP023325">
    <property type="protein sequence ID" value="ATY64763.1"/>
    <property type="molecule type" value="Genomic_DNA"/>
</dbReference>
<gene>
    <name evidence="4" type="ORF">A9K55_005167</name>
</gene>
<dbReference type="SUPFAM" id="SSF51735">
    <property type="entry name" value="NAD(P)-binding Rossmann-fold domains"/>
    <property type="match status" value="1"/>
</dbReference>
<dbReference type="SMART" id="SM00822">
    <property type="entry name" value="PKS_KR"/>
    <property type="match status" value="1"/>
</dbReference>